<dbReference type="Proteomes" id="UP000277597">
    <property type="component" value="Unassembled WGS sequence"/>
</dbReference>
<protein>
    <submittedName>
        <fullName evidence="1">Uncharacterized protein</fullName>
    </submittedName>
</protein>
<accession>A0A3P1S2X6</accession>
<comment type="caution">
    <text evidence="1">The sequence shown here is derived from an EMBL/GenBank/DDBJ whole genome shotgun (WGS) entry which is preliminary data.</text>
</comment>
<evidence type="ECO:0000313" key="2">
    <source>
        <dbReference type="Proteomes" id="UP000277597"/>
    </source>
</evidence>
<proteinExistence type="predicted"/>
<name>A0A3P1S2X6_STRSA</name>
<reference evidence="1 2" key="1">
    <citation type="submission" date="2018-11" db="EMBL/GenBank/DDBJ databases">
        <title>Genomes From Bacteria Associated with the Canine Oral Cavity: a Test Case for Automated Genome-Based Taxonomic Assignment.</title>
        <authorList>
            <person name="Coil D.A."/>
            <person name="Jospin G."/>
            <person name="Darling A.E."/>
            <person name="Wallis C."/>
            <person name="Davis I.J."/>
            <person name="Harris S."/>
            <person name="Eisen J.A."/>
            <person name="Holcombe L.J."/>
            <person name="O'Flynn C."/>
        </authorList>
    </citation>
    <scope>NUCLEOTIDE SEQUENCE [LARGE SCALE GENOMIC DNA]</scope>
    <source>
        <strain evidence="1 2">OH953</strain>
    </source>
</reference>
<dbReference type="AlphaFoldDB" id="A0A3P1S2X6"/>
<organism evidence="1 2">
    <name type="scientific">Streptococcus sanguinis</name>
    <dbReference type="NCBI Taxonomy" id="1305"/>
    <lineage>
        <taxon>Bacteria</taxon>
        <taxon>Bacillati</taxon>
        <taxon>Bacillota</taxon>
        <taxon>Bacilli</taxon>
        <taxon>Lactobacillales</taxon>
        <taxon>Streptococcaceae</taxon>
        <taxon>Streptococcus</taxon>
    </lineage>
</organism>
<dbReference type="RefSeq" id="WP_009659440.1">
    <property type="nucleotide sequence ID" value="NZ_JAKUVB010000003.1"/>
</dbReference>
<gene>
    <name evidence="1" type="ORF">EII39_08060</name>
</gene>
<dbReference type="EMBL" id="RQZI01000008">
    <property type="protein sequence ID" value="RRC91621.1"/>
    <property type="molecule type" value="Genomic_DNA"/>
</dbReference>
<sequence>MIELTKGFDEYVNQIVGRQNSNNLPDSNFKDGLFELDKNKYQLYNQCIVFENEIFFPHAFLRRNGRGNFLGIIQELNYQIKRGNVVQIRLDPFEKRQIEKLDEINAILEHDSWFGPKFSNDILDKNDNFSVTLHCTNKDDSAVKRYPVIYTIFRPSWLDKNKNIIQYYIEELLLTKSDKKSFLDNPIPYCSENYVVQKFVHFTYDRNEKIFEHIDASVRIFEFEEYQKIFAQIESGKIYDKHIPGVERYKLFKIQGRLELKDMANILKLYLYGNQHISEYFGSE</sequence>
<evidence type="ECO:0000313" key="1">
    <source>
        <dbReference type="EMBL" id="RRC91621.1"/>
    </source>
</evidence>